<reference evidence="5" key="2">
    <citation type="submission" date="2022-06" db="UniProtKB">
        <authorList>
            <consortium name="EnsemblMetazoa"/>
        </authorList>
    </citation>
    <scope>IDENTIFICATION</scope>
    <source>
        <strain evidence="5">PS312</strain>
    </source>
</reference>
<gene>
    <name evidence="5" type="primary">WBGene00274636</name>
</gene>
<accession>A0A2A6CW71</accession>
<accession>A0A8R1YVA0</accession>
<evidence type="ECO:0000256" key="1">
    <source>
        <dbReference type="ARBA" id="ARBA00004123"/>
    </source>
</evidence>
<dbReference type="AlphaFoldDB" id="A0A2A6CW71"/>
<keyword evidence="2" id="KW-0805">Transcription regulation</keyword>
<dbReference type="SMART" id="SM00719">
    <property type="entry name" value="Plus3"/>
    <property type="match status" value="1"/>
</dbReference>
<protein>
    <submittedName>
        <fullName evidence="5">Plus3 domain-containing protein</fullName>
    </submittedName>
</protein>
<evidence type="ECO:0000313" key="5">
    <source>
        <dbReference type="EnsemblMetazoa" id="PPA36267.1"/>
    </source>
</evidence>
<dbReference type="OrthoDB" id="166375at2759"/>
<dbReference type="InterPro" id="IPR036128">
    <property type="entry name" value="Plus3-like_sf"/>
</dbReference>
<comment type="subcellular location">
    <subcellularLocation>
        <location evidence="1">Nucleus</location>
    </subcellularLocation>
</comment>
<dbReference type="EnsemblMetazoa" id="PPA36267.1">
    <property type="protein sequence ID" value="PPA36267.1"/>
    <property type="gene ID" value="WBGene00274636"/>
</dbReference>
<dbReference type="GO" id="GO:0003677">
    <property type="term" value="F:DNA binding"/>
    <property type="evidence" value="ECO:0007669"/>
    <property type="project" value="InterPro"/>
</dbReference>
<proteinExistence type="predicted"/>
<reference evidence="6" key="1">
    <citation type="journal article" date="2008" name="Nat. Genet.">
        <title>The Pristionchus pacificus genome provides a unique perspective on nematode lifestyle and parasitism.</title>
        <authorList>
            <person name="Dieterich C."/>
            <person name="Clifton S.W."/>
            <person name="Schuster L.N."/>
            <person name="Chinwalla A."/>
            <person name="Delehaunty K."/>
            <person name="Dinkelacker I."/>
            <person name="Fulton L."/>
            <person name="Fulton R."/>
            <person name="Godfrey J."/>
            <person name="Minx P."/>
            <person name="Mitreva M."/>
            <person name="Roeseler W."/>
            <person name="Tian H."/>
            <person name="Witte H."/>
            <person name="Yang S.P."/>
            <person name="Wilson R.K."/>
            <person name="Sommer R.J."/>
        </authorList>
    </citation>
    <scope>NUCLEOTIDE SEQUENCE [LARGE SCALE GENOMIC DNA]</scope>
    <source>
        <strain evidence="6">PS312</strain>
    </source>
</reference>
<dbReference type="GO" id="GO:0005634">
    <property type="term" value="C:nucleus"/>
    <property type="evidence" value="ECO:0007669"/>
    <property type="project" value="UniProtKB-SubCell"/>
</dbReference>
<name>A0A2A6CW71_PRIPA</name>
<keyword evidence="6" id="KW-1185">Reference proteome</keyword>
<dbReference type="PANTHER" id="PTHR13115">
    <property type="entry name" value="RNA POLYMERASE-ASSOCIATED PROTEIN RTF1 HOMOLOG"/>
    <property type="match status" value="1"/>
</dbReference>
<evidence type="ECO:0000256" key="4">
    <source>
        <dbReference type="ARBA" id="ARBA00023242"/>
    </source>
</evidence>
<sequence length="293" mass="34756">MDWNLRKKIRRRYSSHKEKRSRIRLMEKGEEEERRRNGKESFPMIVIALYLVKETGRVRIVESEDAFGCIGGRIESHLKQIERRNSRMQCKNFRLREERRKQRRLHLPWVLYLERRIHHPIVHPAVQVDRVFLLAASPNKEDLAAQRLVQCLEELKLARLSRFKLARFVHAPFFNKTVIDCYVRIGIAQVIDVVETAKVYNVESAKTNKFSNQEFQEWMSTMKRHNRSLPTMGEIHKKMKDIASPGEHNYTNDKVNQLAESLRGEMAREMEGMSEQARVLHRRPPTTTTIEKE</sequence>
<organism evidence="5 6">
    <name type="scientific">Pristionchus pacificus</name>
    <name type="common">Parasitic nematode worm</name>
    <dbReference type="NCBI Taxonomy" id="54126"/>
    <lineage>
        <taxon>Eukaryota</taxon>
        <taxon>Metazoa</taxon>
        <taxon>Ecdysozoa</taxon>
        <taxon>Nematoda</taxon>
        <taxon>Chromadorea</taxon>
        <taxon>Rhabditida</taxon>
        <taxon>Rhabditina</taxon>
        <taxon>Diplogasteromorpha</taxon>
        <taxon>Diplogasteroidea</taxon>
        <taxon>Neodiplogasteridae</taxon>
        <taxon>Pristionchus</taxon>
    </lineage>
</organism>
<dbReference type="PANTHER" id="PTHR13115:SF8">
    <property type="entry name" value="RNA POLYMERASE-ASSOCIATED PROTEIN RTF1 HOMOLOG"/>
    <property type="match status" value="1"/>
</dbReference>
<dbReference type="Gene3D" id="3.90.70.200">
    <property type="entry name" value="Plus-3 domain"/>
    <property type="match status" value="2"/>
</dbReference>
<evidence type="ECO:0000313" key="6">
    <source>
        <dbReference type="Proteomes" id="UP000005239"/>
    </source>
</evidence>
<keyword evidence="4" id="KW-0539">Nucleus</keyword>
<keyword evidence="3" id="KW-0804">Transcription</keyword>
<dbReference type="Pfam" id="PF03126">
    <property type="entry name" value="Plus-3"/>
    <property type="match status" value="1"/>
</dbReference>
<dbReference type="InterPro" id="IPR004343">
    <property type="entry name" value="Plus-3_dom"/>
</dbReference>
<evidence type="ECO:0000256" key="2">
    <source>
        <dbReference type="ARBA" id="ARBA00023015"/>
    </source>
</evidence>
<dbReference type="Proteomes" id="UP000005239">
    <property type="component" value="Unassembled WGS sequence"/>
</dbReference>
<evidence type="ECO:0000256" key="3">
    <source>
        <dbReference type="ARBA" id="ARBA00023163"/>
    </source>
</evidence>
<dbReference type="SUPFAM" id="SSF159042">
    <property type="entry name" value="Plus3-like"/>
    <property type="match status" value="1"/>
</dbReference>